<reference evidence="2 3" key="1">
    <citation type="submission" date="2019-05" db="EMBL/GenBank/DDBJ databases">
        <title>Streptomyces marianii sp. nov., a novel marine actinomycete from southern coast of India.</title>
        <authorList>
            <person name="Iniyan A.M."/>
            <person name="Wink J."/>
            <person name="Ramprasad E."/>
            <person name="Ramana C.V."/>
            <person name="Bunk B."/>
            <person name="Sproer C."/>
            <person name="Joseph F.-J.R.S."/>
            <person name="Vincent S.G.P."/>
        </authorList>
    </citation>
    <scope>NUCLEOTIDE SEQUENCE [LARGE SCALE GENOMIC DNA]</scope>
    <source>
        <strain evidence="2 3">ICN19</strain>
    </source>
</reference>
<dbReference type="AlphaFoldDB" id="A0A5R9DYS3"/>
<dbReference type="GO" id="GO:0030976">
    <property type="term" value="F:thiamine pyrophosphate binding"/>
    <property type="evidence" value="ECO:0007669"/>
    <property type="project" value="TreeGrafter"/>
</dbReference>
<sequence>MSPFVRSRPSRPGAIVTVPRVRTAATAACLTLALLVGCTETSKTAPVEPSAATSAQEAGGMSRLIAAAKKEGALNAIALPRDWANYGGLIDGFEKTYGIKVTVDDPQGSSQDEIDALRSSGKRANAPDVVDVGDTFARSAVRQNLLAPYRVAAYDSVPDNQKDGEEGRWTNNYGGYISIGCDAARVGPCPRTFADLLEPRYKGMVSLDGDPTRSNTAFAGVYAAALANGGSFDDITPGLEFFAELHDRGNFNPVESTSAAVETGRTPISIDWDYVNLDYADRFRGKGVDWQVAIPFDGSFAQYYALAVNRNAPHPAAARLWQEYLFGTTGQNLRLKGYARPVLMETMREDGTLDEAAAARLPTVEGEPRFPTDVQLQKARLTVDRGWAKAVGG</sequence>
<gene>
    <name evidence="2" type="ORF">FEF34_03105</name>
</gene>
<protein>
    <submittedName>
        <fullName evidence="2">Extracellular solute-binding protein</fullName>
    </submittedName>
</protein>
<dbReference type="SUPFAM" id="SSF53850">
    <property type="entry name" value="Periplasmic binding protein-like II"/>
    <property type="match status" value="1"/>
</dbReference>
<name>A0A5R9DYS3_9ACTN</name>
<dbReference type="EMBL" id="VAWE01000001">
    <property type="protein sequence ID" value="TLQ42337.1"/>
    <property type="molecule type" value="Genomic_DNA"/>
</dbReference>
<organism evidence="2 3">
    <name type="scientific">Streptomyces marianii</name>
    <dbReference type="NCBI Taxonomy" id="1817406"/>
    <lineage>
        <taxon>Bacteria</taxon>
        <taxon>Bacillati</taxon>
        <taxon>Actinomycetota</taxon>
        <taxon>Actinomycetes</taxon>
        <taxon>Kitasatosporales</taxon>
        <taxon>Streptomycetaceae</taxon>
        <taxon>Streptomyces</taxon>
    </lineage>
</organism>
<dbReference type="OrthoDB" id="366726at2"/>
<dbReference type="Gene3D" id="3.40.190.10">
    <property type="entry name" value="Periplasmic binding protein-like II"/>
    <property type="match status" value="2"/>
</dbReference>
<dbReference type="Pfam" id="PF13343">
    <property type="entry name" value="SBP_bac_6"/>
    <property type="match status" value="1"/>
</dbReference>
<dbReference type="GO" id="GO:0015888">
    <property type="term" value="P:thiamine transport"/>
    <property type="evidence" value="ECO:0007669"/>
    <property type="project" value="TreeGrafter"/>
</dbReference>
<dbReference type="GO" id="GO:0030288">
    <property type="term" value="C:outer membrane-bounded periplasmic space"/>
    <property type="evidence" value="ECO:0007669"/>
    <property type="project" value="TreeGrafter"/>
</dbReference>
<proteinExistence type="predicted"/>
<evidence type="ECO:0000256" key="1">
    <source>
        <dbReference type="ARBA" id="ARBA00022729"/>
    </source>
</evidence>
<dbReference type="Proteomes" id="UP000305921">
    <property type="component" value="Unassembled WGS sequence"/>
</dbReference>
<evidence type="ECO:0000313" key="3">
    <source>
        <dbReference type="Proteomes" id="UP000305921"/>
    </source>
</evidence>
<dbReference type="PANTHER" id="PTHR30006:SF2">
    <property type="entry name" value="ABC TRANSPORTER SUBSTRATE-BINDING PROTEIN"/>
    <property type="match status" value="1"/>
</dbReference>
<accession>A0A5R9DYS3</accession>
<dbReference type="GO" id="GO:0030975">
    <property type="term" value="F:thiamine binding"/>
    <property type="evidence" value="ECO:0007669"/>
    <property type="project" value="TreeGrafter"/>
</dbReference>
<keyword evidence="3" id="KW-1185">Reference proteome</keyword>
<evidence type="ECO:0000313" key="2">
    <source>
        <dbReference type="EMBL" id="TLQ42337.1"/>
    </source>
</evidence>
<keyword evidence="1" id="KW-0732">Signal</keyword>
<comment type="caution">
    <text evidence="2">The sequence shown here is derived from an EMBL/GenBank/DDBJ whole genome shotgun (WGS) entry which is preliminary data.</text>
</comment>
<dbReference type="PANTHER" id="PTHR30006">
    <property type="entry name" value="THIAMINE-BINDING PERIPLASMIC PROTEIN-RELATED"/>
    <property type="match status" value="1"/>
</dbReference>